<evidence type="ECO:0000256" key="2">
    <source>
        <dbReference type="ARBA" id="ARBA00007913"/>
    </source>
</evidence>
<dbReference type="OrthoDB" id="306218at2759"/>
<dbReference type="GO" id="GO:0004386">
    <property type="term" value="F:helicase activity"/>
    <property type="evidence" value="ECO:0007669"/>
    <property type="project" value="UniProtKB-KW"/>
</dbReference>
<evidence type="ECO:0000256" key="10">
    <source>
        <dbReference type="ARBA" id="ARBA00023014"/>
    </source>
</evidence>
<evidence type="ECO:0000256" key="7">
    <source>
        <dbReference type="ARBA" id="ARBA00022806"/>
    </source>
</evidence>
<dbReference type="GO" id="GO:0016787">
    <property type="term" value="F:hydrolase activity"/>
    <property type="evidence" value="ECO:0007669"/>
    <property type="project" value="UniProtKB-KW"/>
</dbReference>
<organism evidence="13 14">
    <name type="scientific">Hypsibius exemplaris</name>
    <name type="common">Freshwater tardigrade</name>
    <dbReference type="NCBI Taxonomy" id="2072580"/>
    <lineage>
        <taxon>Eukaryota</taxon>
        <taxon>Metazoa</taxon>
        <taxon>Ecdysozoa</taxon>
        <taxon>Tardigrada</taxon>
        <taxon>Eutardigrada</taxon>
        <taxon>Parachela</taxon>
        <taxon>Hypsibioidea</taxon>
        <taxon>Hypsibiidae</taxon>
        <taxon>Hypsibius</taxon>
    </lineage>
</organism>
<gene>
    <name evidence="13" type="ORF">BV898_09864</name>
</gene>
<comment type="similarity">
    <text evidence="2">Belongs to the DNA2/NAM7 helicase family.</text>
</comment>
<evidence type="ECO:0000256" key="1">
    <source>
        <dbReference type="ARBA" id="ARBA00001966"/>
    </source>
</evidence>
<comment type="cofactor">
    <cofactor evidence="1">
        <name>[4Fe-4S] cluster</name>
        <dbReference type="ChEBI" id="CHEBI:49883"/>
    </cofactor>
</comment>
<dbReference type="InterPro" id="IPR051827">
    <property type="entry name" value="Cas4_exonuclease"/>
</dbReference>
<feature type="region of interest" description="Disordered" evidence="11">
    <location>
        <begin position="1"/>
        <end position="32"/>
    </location>
</feature>
<proteinExistence type="inferred from homology"/>
<dbReference type="Pfam" id="PF08696">
    <property type="entry name" value="Dna2"/>
    <property type="match status" value="2"/>
</dbReference>
<keyword evidence="10" id="KW-0411">Iron-sulfur</keyword>
<feature type="domain" description="DNA replication factor Dna2 N-terminal" evidence="12">
    <location>
        <begin position="289"/>
        <end position="312"/>
    </location>
</feature>
<feature type="domain" description="DNA replication factor Dna2 N-terminal" evidence="12">
    <location>
        <begin position="125"/>
        <end position="281"/>
    </location>
</feature>
<dbReference type="AlphaFoldDB" id="A0A1W0WL89"/>
<keyword evidence="5" id="KW-0547">Nucleotide-binding</keyword>
<evidence type="ECO:0000256" key="4">
    <source>
        <dbReference type="ARBA" id="ARBA00022723"/>
    </source>
</evidence>
<evidence type="ECO:0000313" key="14">
    <source>
        <dbReference type="Proteomes" id="UP000192578"/>
    </source>
</evidence>
<evidence type="ECO:0000256" key="5">
    <source>
        <dbReference type="ARBA" id="ARBA00022741"/>
    </source>
</evidence>
<dbReference type="PANTHER" id="PTHR36531">
    <property type="entry name" value="CRISPR-ASSOCIATED EXONUCLEASE CAS4"/>
    <property type="match status" value="1"/>
</dbReference>
<keyword evidence="9" id="KW-0408">Iron</keyword>
<evidence type="ECO:0000256" key="9">
    <source>
        <dbReference type="ARBA" id="ARBA00023004"/>
    </source>
</evidence>
<keyword evidence="3" id="KW-0540">Nuclease</keyword>
<dbReference type="GO" id="GO:0005524">
    <property type="term" value="F:ATP binding"/>
    <property type="evidence" value="ECO:0007669"/>
    <property type="project" value="UniProtKB-KW"/>
</dbReference>
<keyword evidence="7 13" id="KW-0347">Helicase</keyword>
<dbReference type="PANTHER" id="PTHR36531:SF6">
    <property type="entry name" value="DNA REPLICATION ATP-DEPENDENT HELICASE_NUCLEASE DNA2"/>
    <property type="match status" value="1"/>
</dbReference>
<dbReference type="EMBL" id="MTYJ01000080">
    <property type="protein sequence ID" value="OQV15942.1"/>
    <property type="molecule type" value="Genomic_DNA"/>
</dbReference>
<dbReference type="InterPro" id="IPR011604">
    <property type="entry name" value="PDDEXK-like_dom_sf"/>
</dbReference>
<evidence type="ECO:0000313" key="13">
    <source>
        <dbReference type="EMBL" id="OQV15942.1"/>
    </source>
</evidence>
<keyword evidence="4" id="KW-0479">Metal-binding</keyword>
<dbReference type="GO" id="GO:0046872">
    <property type="term" value="F:metal ion binding"/>
    <property type="evidence" value="ECO:0007669"/>
    <property type="project" value="UniProtKB-KW"/>
</dbReference>
<keyword evidence="8" id="KW-0067">ATP-binding</keyword>
<keyword evidence="14" id="KW-1185">Reference proteome</keyword>
<evidence type="ECO:0000256" key="8">
    <source>
        <dbReference type="ARBA" id="ARBA00022840"/>
    </source>
</evidence>
<dbReference type="Gene3D" id="3.40.50.300">
    <property type="entry name" value="P-loop containing nucleotide triphosphate hydrolases"/>
    <property type="match status" value="1"/>
</dbReference>
<comment type="caution">
    <text evidence="13">The sequence shown here is derived from an EMBL/GenBank/DDBJ whole genome shotgun (WGS) entry which is preliminary data.</text>
</comment>
<name>A0A1W0WL89_HYPEX</name>
<dbReference type="Proteomes" id="UP000192578">
    <property type="component" value="Unassembled WGS sequence"/>
</dbReference>
<evidence type="ECO:0000256" key="6">
    <source>
        <dbReference type="ARBA" id="ARBA00022801"/>
    </source>
</evidence>
<dbReference type="GO" id="GO:0004518">
    <property type="term" value="F:nuclease activity"/>
    <property type="evidence" value="ECO:0007669"/>
    <property type="project" value="UniProtKB-KW"/>
</dbReference>
<accession>A0A1W0WL89</accession>
<dbReference type="InterPro" id="IPR027417">
    <property type="entry name" value="P-loop_NTPase"/>
</dbReference>
<evidence type="ECO:0000256" key="3">
    <source>
        <dbReference type="ARBA" id="ARBA00022722"/>
    </source>
</evidence>
<evidence type="ECO:0000256" key="11">
    <source>
        <dbReference type="SAM" id="MobiDB-lite"/>
    </source>
</evidence>
<protein>
    <submittedName>
        <fullName evidence="13">DNA replication ATP-dependent helicase/nuclease DNA2</fullName>
    </submittedName>
</protein>
<sequence>MIPPSSSKRVGSNQPAAFRSTSDVTEKTEEGEPSIKRLCKDFRLLKSPSKAGLPVRCSSTGDIPVGKDCRKQISGTRAAFDAAPNLPVVPKSPTSDLPLYKVVSVMEQKGSVVLTVQSLTAPAATIRTCVLRGFWVQTSVVTGDQVVIIGSFDEQHECIIDDNHNFLILHPDTLISPTLIGGAGYCKRKALLQEMIRSETTMEMFVGTLVHDLMQRTAVAISRVARTNGGQPTESSAEILTGLLRDPRYRQDMYTLELTTEEITKIASSFLPNIEKWAWTEFRKAGLVIADIEEWIWSPRYGVKGRVDMTLSAAGRIVPLEIKTGKESWATSHTGQVLLYTLLLSEKHGQSISEGILYYTKTGGYKTINAEQQHLGALIQMRNDISNYLKRCHFLDGKAVMNLPGPINSQHACSMCSLSTTCSLFYKTVEEPRKLRVLPDDHYMHTMVREKIAHLQQLHLDYFERWMVMMYIEVQNGQKNTSVLDLWLKRDVVAEEGKPGNGVGGLRLIETRQTPNLQLCYVLTSLTPSTVALNAGDLILLREDTSAGLVVDLCTINSIEKEPTLRLELQADRFFQNPRLQNRMFRIDKYVYSASSMSGSYDGLMKIMEGDQKADRIRRLFLQKEPPRQDTKVSKQQILDAKSLLKPLSKEQQTAVVKCMMVVDYIFLDTKNCPGSSDFISTLIAILRKCNQTVLLVSSNNGTIDDILRPLKRDRSTHKILRLGPAARIHVDLKENCPESLASQGTFEEFSTAVRDAEIVATTNGTHRQPGLMHREFDVCLVNEASLMLQPSVFGFLLLAKRFIFAGDSTKKPHCRCAAAVDMGMEESLMAAMEATAVAAGSWAVI</sequence>
<feature type="compositionally biased region" description="Polar residues" evidence="11">
    <location>
        <begin position="1"/>
        <end position="23"/>
    </location>
</feature>
<dbReference type="GO" id="GO:0051536">
    <property type="term" value="F:iron-sulfur cluster binding"/>
    <property type="evidence" value="ECO:0007669"/>
    <property type="project" value="UniProtKB-KW"/>
</dbReference>
<reference evidence="14" key="1">
    <citation type="submission" date="2017-01" db="EMBL/GenBank/DDBJ databases">
        <title>Comparative genomics of anhydrobiosis in the tardigrade Hypsibius dujardini.</title>
        <authorList>
            <person name="Yoshida Y."/>
            <person name="Koutsovoulos G."/>
            <person name="Laetsch D."/>
            <person name="Stevens L."/>
            <person name="Kumar S."/>
            <person name="Horikawa D."/>
            <person name="Ishino K."/>
            <person name="Komine S."/>
            <person name="Tomita M."/>
            <person name="Blaxter M."/>
            <person name="Arakawa K."/>
        </authorList>
    </citation>
    <scope>NUCLEOTIDE SEQUENCE [LARGE SCALE GENOMIC DNA]</scope>
    <source>
        <strain evidence="14">Z151</strain>
    </source>
</reference>
<keyword evidence="6" id="KW-0378">Hydrolase</keyword>
<evidence type="ECO:0000259" key="12">
    <source>
        <dbReference type="Pfam" id="PF08696"/>
    </source>
</evidence>
<dbReference type="Gene3D" id="3.90.320.10">
    <property type="match status" value="1"/>
</dbReference>
<dbReference type="InterPro" id="IPR014808">
    <property type="entry name" value="DNA_replication_fac_Dna2_N"/>
</dbReference>